<reference evidence="3 4" key="1">
    <citation type="submission" date="2015-07" db="EMBL/GenBank/DDBJ databases">
        <title>Genome analysis of myxobacterium Chondromyces crocatus Cm c5 reveals a high potential for natural compound synthesis and the genetic basis for the loss of fruiting body formation.</title>
        <authorList>
            <person name="Zaburannyi N."/>
            <person name="Bunk B."/>
            <person name="Maier J."/>
            <person name="Overmann J."/>
            <person name="Mueller R."/>
        </authorList>
    </citation>
    <scope>NUCLEOTIDE SEQUENCE [LARGE SCALE GENOMIC DNA]</scope>
    <source>
        <strain evidence="3 4">Cm c5</strain>
    </source>
</reference>
<dbReference type="EMBL" id="CP012159">
    <property type="protein sequence ID" value="AKT37371.1"/>
    <property type="molecule type" value="Genomic_DNA"/>
</dbReference>
<accession>A0A0K1E911</accession>
<dbReference type="STRING" id="52.CMC5_015060"/>
<gene>
    <name evidence="3" type="ORF">CMC5_015060</name>
</gene>
<dbReference type="InterPro" id="IPR017896">
    <property type="entry name" value="4Fe4S_Fe-S-bd"/>
</dbReference>
<name>A0A0K1E911_CHOCO</name>
<evidence type="ECO:0000313" key="3">
    <source>
        <dbReference type="EMBL" id="AKT37371.1"/>
    </source>
</evidence>
<evidence type="ECO:0000259" key="2">
    <source>
        <dbReference type="PROSITE" id="PS51379"/>
    </source>
</evidence>
<proteinExistence type="predicted"/>
<dbReference type="AlphaFoldDB" id="A0A0K1E911"/>
<protein>
    <recommendedName>
        <fullName evidence="2">4Fe-4S ferredoxin-type domain-containing protein</fullName>
    </recommendedName>
</protein>
<dbReference type="KEGG" id="ccro:CMC5_015060"/>
<dbReference type="PROSITE" id="PS51379">
    <property type="entry name" value="4FE4S_FER_2"/>
    <property type="match status" value="1"/>
</dbReference>
<keyword evidence="1" id="KW-0732">Signal</keyword>
<dbReference type="Proteomes" id="UP000067626">
    <property type="component" value="Chromosome"/>
</dbReference>
<sequence>MRLSSILRHAALLMGWVAMGCNALSGVNDFEFVSSGEVTPSGAGGDGGRGGSGGQGGGAPCAERFDDCTGCVACAVEASCEEDAARCEDDADCAQLLECSLLCMQSCGGEQVCEEDCLLGETGCREIFEAGVEAYERVVACSRTACAEVCL</sequence>
<dbReference type="PROSITE" id="PS51257">
    <property type="entry name" value="PROKAR_LIPOPROTEIN"/>
    <property type="match status" value="1"/>
</dbReference>
<feature type="signal peptide" evidence="1">
    <location>
        <begin position="1"/>
        <end position="25"/>
    </location>
</feature>
<feature type="domain" description="4Fe-4S ferredoxin-type" evidence="2">
    <location>
        <begin position="58"/>
        <end position="90"/>
    </location>
</feature>
<keyword evidence="4" id="KW-1185">Reference proteome</keyword>
<feature type="chain" id="PRO_5005459033" description="4Fe-4S ferredoxin-type domain-containing protein" evidence="1">
    <location>
        <begin position="26"/>
        <end position="151"/>
    </location>
</feature>
<evidence type="ECO:0000256" key="1">
    <source>
        <dbReference type="SAM" id="SignalP"/>
    </source>
</evidence>
<evidence type="ECO:0000313" key="4">
    <source>
        <dbReference type="Proteomes" id="UP000067626"/>
    </source>
</evidence>
<dbReference type="RefSeq" id="WP_050429746.1">
    <property type="nucleotide sequence ID" value="NZ_CP012159.1"/>
</dbReference>
<organism evidence="3 4">
    <name type="scientific">Chondromyces crocatus</name>
    <dbReference type="NCBI Taxonomy" id="52"/>
    <lineage>
        <taxon>Bacteria</taxon>
        <taxon>Pseudomonadati</taxon>
        <taxon>Myxococcota</taxon>
        <taxon>Polyangia</taxon>
        <taxon>Polyangiales</taxon>
        <taxon>Polyangiaceae</taxon>
        <taxon>Chondromyces</taxon>
    </lineage>
</organism>